<evidence type="ECO:0000256" key="1">
    <source>
        <dbReference type="SAM" id="MobiDB-lite"/>
    </source>
</evidence>
<keyword evidence="2" id="KW-0812">Transmembrane</keyword>
<dbReference type="RefSeq" id="YP_009327812.1">
    <property type="nucleotide sequence ID" value="NC_032063.1"/>
</dbReference>
<feature type="transmembrane region" description="Helical" evidence="2">
    <location>
        <begin position="144"/>
        <end position="168"/>
    </location>
</feature>
<gene>
    <name evidence="3" type="primary">orf330</name>
</gene>
<feature type="transmembrane region" description="Helical" evidence="2">
    <location>
        <begin position="236"/>
        <end position="258"/>
    </location>
</feature>
<dbReference type="GeneID" id="30513368"/>
<feature type="compositionally biased region" description="Low complexity" evidence="1">
    <location>
        <begin position="193"/>
        <end position="206"/>
    </location>
</feature>
<sequence length="330" mass="35543">MINLDYLNIYIIVPSTIFFYCLFNGYFNINYIKGFLHSYPLIGTFLKLLGWIFLICLVLYLLSDTVYAMAPGSSGSNTDLPKGDVKITTGDVSNSLTIKDSTINIPDIVARGLTNLGTGTAIAAGITGASSIATKAGSSPMAKLGIIATGGVIGAVSVVLANGTNLIAEKKIDNAMTLTGKSDTLPISSTSAQGSISQTTTSNTGSGNSGDGPAAFSIEPGADFDTVMSLLEANNILHICILYLPTSLMILYLSTMIVENQWNLIWIKNIFGNWFYNLIIKFLSYTGKYNRIWMFIGWVLLVFASLVALYISNFLVNNIDIISEIIQKGK</sequence>
<evidence type="ECO:0000313" key="3">
    <source>
        <dbReference type="EMBL" id="APB96771.1"/>
    </source>
</evidence>
<proteinExistence type="predicted"/>
<reference evidence="3" key="1">
    <citation type="journal article" date="2017" name="Mycologia">
        <title>Epichloe hybrida sp. nov., an emerging model system for investigating fungal allopolyploidy.</title>
        <authorList>
            <person name="Campbell M.A."/>
            <person name="Tapper B.A."/>
            <person name="Johnson R.D."/>
            <person name="Mace W."/>
            <person name="Ram A."/>
            <person name="Lukito Y."/>
            <person name="Dupont P.-Y."/>
            <person name="Johnson L.J."/>
            <person name="Scott D.B."/>
            <person name="Ganley A.R.D."/>
            <person name="Cox M.P."/>
        </authorList>
    </citation>
    <scope>NUCLEOTIDE SEQUENCE</scope>
    <source>
        <strain evidence="3">E8</strain>
    </source>
</reference>
<keyword evidence="2" id="KW-1133">Transmembrane helix</keyword>
<feature type="transmembrane region" description="Helical" evidence="2">
    <location>
        <begin position="292"/>
        <end position="311"/>
    </location>
</feature>
<feature type="transmembrane region" description="Helical" evidence="2">
    <location>
        <begin position="39"/>
        <end position="62"/>
    </location>
</feature>
<protein>
    <submittedName>
        <fullName evidence="3">Uncharacterized protein</fullName>
    </submittedName>
</protein>
<accession>A0A1J0D049</accession>
<geneLocation type="mitochondrion" evidence="3"/>
<keyword evidence="2" id="KW-0472">Membrane</keyword>
<name>A0A1J0D049_EPITY</name>
<keyword evidence="3" id="KW-0496">Mitochondrion</keyword>
<dbReference type="AlphaFoldDB" id="A0A1J0D049"/>
<evidence type="ECO:0000256" key="2">
    <source>
        <dbReference type="SAM" id="Phobius"/>
    </source>
</evidence>
<feature type="transmembrane region" description="Helical" evidence="2">
    <location>
        <begin position="6"/>
        <end position="27"/>
    </location>
</feature>
<dbReference type="EMBL" id="KX066185">
    <property type="protein sequence ID" value="APB96771.1"/>
    <property type="molecule type" value="Genomic_DNA"/>
</dbReference>
<feature type="region of interest" description="Disordered" evidence="1">
    <location>
        <begin position="189"/>
        <end position="210"/>
    </location>
</feature>
<organism evidence="3">
    <name type="scientific">Epichloe typhina</name>
    <name type="common">Mycoparasitic fungus</name>
    <name type="synonym">Sphaeria typhina</name>
    <dbReference type="NCBI Taxonomy" id="5113"/>
    <lineage>
        <taxon>Eukaryota</taxon>
        <taxon>Fungi</taxon>
        <taxon>Dikarya</taxon>
        <taxon>Ascomycota</taxon>
        <taxon>Pezizomycotina</taxon>
        <taxon>Sordariomycetes</taxon>
        <taxon>Hypocreomycetidae</taxon>
        <taxon>Hypocreales</taxon>
        <taxon>Clavicipitaceae</taxon>
        <taxon>Epichloe</taxon>
    </lineage>
</organism>